<gene>
    <name evidence="2" type="ORF">BON30_27770</name>
</gene>
<dbReference type="OrthoDB" id="9784297at2"/>
<dbReference type="SUPFAM" id="SSF52540">
    <property type="entry name" value="P-loop containing nucleoside triphosphate hydrolases"/>
    <property type="match status" value="1"/>
</dbReference>
<dbReference type="GO" id="GO:0016887">
    <property type="term" value="F:ATP hydrolysis activity"/>
    <property type="evidence" value="ECO:0007669"/>
    <property type="project" value="InterPro"/>
</dbReference>
<dbReference type="STRING" id="83449.BON30_27770"/>
<dbReference type="PANTHER" id="PTHR43581">
    <property type="entry name" value="ATP/GTP PHOSPHATASE"/>
    <property type="match status" value="1"/>
</dbReference>
<dbReference type="PANTHER" id="PTHR43581:SF4">
    <property type="entry name" value="ATP_GTP PHOSPHATASE"/>
    <property type="match status" value="1"/>
</dbReference>
<proteinExistence type="predicted"/>
<dbReference type="EMBL" id="MPIN01000008">
    <property type="protein sequence ID" value="OJH37488.1"/>
    <property type="molecule type" value="Genomic_DNA"/>
</dbReference>
<dbReference type="Proteomes" id="UP000182229">
    <property type="component" value="Unassembled WGS sequence"/>
</dbReference>
<dbReference type="InterPro" id="IPR027417">
    <property type="entry name" value="P-loop_NTPase"/>
</dbReference>
<organism evidence="2 3">
    <name type="scientific">Cystobacter ferrugineus</name>
    <dbReference type="NCBI Taxonomy" id="83449"/>
    <lineage>
        <taxon>Bacteria</taxon>
        <taxon>Pseudomonadati</taxon>
        <taxon>Myxococcota</taxon>
        <taxon>Myxococcia</taxon>
        <taxon>Myxococcales</taxon>
        <taxon>Cystobacterineae</taxon>
        <taxon>Archangiaceae</taxon>
        <taxon>Cystobacter</taxon>
    </lineage>
</organism>
<sequence>MFERLELHHVGPAPELVFEFARRLNLLTGDNGVGKTFLLDVAWWALTRTWTGHPAAPHREPGLKPRISFQFEGKYKSINSSSDYDFQAQAWTLKEGRPPNPGMVLYARVDGSFSVWDPARNYWRNAPSRGVNAPDRPPAYLFGPQQVWDGLEQDGKYLCNGLIRDWASWQGRNGEPYRQLLQALAALSSSEQEPLVPGELTRISLEDVRDMPTLRTGYGQEVPVVYASAGVRRIISLAYLLVWTWQEHLQASRLLNQDVTRSIIFLIDEVEAHLHPRWQRTVLRSLLRVMGALTGSEDVQVQVIAVTHSPLLLASMEPLFDAQQDALWHLNLKNQRVVLEREEWHRRGDANSWLISDVFELGEPRSLEAEQAMQHAEALMESPDVQPEEFSRVRNELRASLPDVDPFWLRWRFWARGAGLEK</sequence>
<feature type="domain" description="ATPase AAA-type core" evidence="1">
    <location>
        <begin position="24"/>
        <end position="314"/>
    </location>
</feature>
<keyword evidence="3" id="KW-1185">Reference proteome</keyword>
<reference evidence="2 3" key="2">
    <citation type="submission" date="2016-12" db="EMBL/GenBank/DDBJ databases">
        <title>Draft Genome Sequence of Cystobacter ferrugineus Strain Cbfe23.</title>
        <authorList>
            <person name="Akbar S."/>
            <person name="Dowd S.E."/>
            <person name="Stevens D.C."/>
        </authorList>
    </citation>
    <scope>NUCLEOTIDE SEQUENCE [LARGE SCALE GENOMIC DNA]</scope>
    <source>
        <strain evidence="2 3">Cbfe23</strain>
    </source>
</reference>
<dbReference type="GO" id="GO:0005524">
    <property type="term" value="F:ATP binding"/>
    <property type="evidence" value="ECO:0007669"/>
    <property type="project" value="InterPro"/>
</dbReference>
<name>A0A1L9B5F7_9BACT</name>
<evidence type="ECO:0000313" key="3">
    <source>
        <dbReference type="Proteomes" id="UP000182229"/>
    </source>
</evidence>
<dbReference type="InterPro" id="IPR051396">
    <property type="entry name" value="Bact_Antivir_Def_Nuclease"/>
</dbReference>
<dbReference type="InterPro" id="IPR003959">
    <property type="entry name" value="ATPase_AAA_core"/>
</dbReference>
<dbReference type="Pfam" id="PF13304">
    <property type="entry name" value="AAA_21"/>
    <property type="match status" value="1"/>
</dbReference>
<evidence type="ECO:0000313" key="2">
    <source>
        <dbReference type="EMBL" id="OJH37488.1"/>
    </source>
</evidence>
<reference evidence="3" key="1">
    <citation type="submission" date="2016-11" db="EMBL/GenBank/DDBJ databases">
        <authorList>
            <person name="Shukria A."/>
            <person name="Stevens D.C."/>
        </authorList>
    </citation>
    <scope>NUCLEOTIDE SEQUENCE [LARGE SCALE GENOMIC DNA]</scope>
    <source>
        <strain evidence="3">Cbfe23</strain>
    </source>
</reference>
<dbReference type="Gene3D" id="3.40.50.300">
    <property type="entry name" value="P-loop containing nucleotide triphosphate hydrolases"/>
    <property type="match status" value="2"/>
</dbReference>
<comment type="caution">
    <text evidence="2">The sequence shown here is derived from an EMBL/GenBank/DDBJ whole genome shotgun (WGS) entry which is preliminary data.</text>
</comment>
<dbReference type="AlphaFoldDB" id="A0A1L9B5F7"/>
<evidence type="ECO:0000259" key="1">
    <source>
        <dbReference type="Pfam" id="PF13304"/>
    </source>
</evidence>
<accession>A0A1L9B5F7</accession>
<protein>
    <recommendedName>
        <fullName evidence="1">ATPase AAA-type core domain-containing protein</fullName>
    </recommendedName>
</protein>